<reference evidence="1" key="1">
    <citation type="submission" date="2019-11" db="EMBL/GenBank/DDBJ databases">
        <authorList>
            <person name="Feng L."/>
        </authorList>
    </citation>
    <scope>NUCLEOTIDE SEQUENCE</scope>
    <source>
        <strain evidence="1">CbolteaeLFYP116</strain>
    </source>
</reference>
<organism evidence="1">
    <name type="scientific">Enterocloster bolteae</name>
    <dbReference type="NCBI Taxonomy" id="208479"/>
    <lineage>
        <taxon>Bacteria</taxon>
        <taxon>Bacillati</taxon>
        <taxon>Bacillota</taxon>
        <taxon>Clostridia</taxon>
        <taxon>Lachnospirales</taxon>
        <taxon>Lachnospiraceae</taxon>
        <taxon>Enterocloster</taxon>
    </lineage>
</organism>
<name>A0A6N2TCK1_9FIRM</name>
<evidence type="ECO:0008006" key="2">
    <source>
        <dbReference type="Google" id="ProtNLM"/>
    </source>
</evidence>
<dbReference type="GeneID" id="23112212"/>
<gene>
    <name evidence="1" type="ORF">CBLFYP116_01606</name>
</gene>
<accession>A0A6N2TCK1</accession>
<evidence type="ECO:0000313" key="1">
    <source>
        <dbReference type="EMBL" id="VYT03257.1"/>
    </source>
</evidence>
<dbReference type="AlphaFoldDB" id="A0A6N2TCK1"/>
<sequence length="152" mass="18004">MEQFYQALTSRAKNEALPEEFNFFGKLIGSWNIDYIDNSNSRVMKGEWHFSWVLEGMAVQDVIVLPGFECGTTLRVYNPGTHAWDVAYCYTGKIMRFEARKQGDIIVLTNIEDERRKWVFAKIRDNHFHWQDVTVAEDGEWHIKFDLYARRM</sequence>
<protein>
    <recommendedName>
        <fullName evidence="2">DUF1579 domain-containing protein</fullName>
    </recommendedName>
</protein>
<dbReference type="EMBL" id="CACRTF010000010">
    <property type="protein sequence ID" value="VYT03257.1"/>
    <property type="molecule type" value="Genomic_DNA"/>
</dbReference>
<dbReference type="RefSeq" id="WP_002574593.1">
    <property type="nucleotide sequence ID" value="NZ_BAABZS010000001.1"/>
</dbReference>
<proteinExistence type="predicted"/>